<dbReference type="Gene3D" id="3.40.50.1240">
    <property type="entry name" value="Phosphoglycerate mutase-like"/>
    <property type="match status" value="1"/>
</dbReference>
<dbReference type="SUPFAM" id="SSF53254">
    <property type="entry name" value="Phosphoglycerate mutase-like"/>
    <property type="match status" value="1"/>
</dbReference>
<proteinExistence type="predicted"/>
<accession>A0A3Q8WSC6</accession>
<dbReference type="RefSeq" id="WP_126038284.1">
    <property type="nucleotide sequence ID" value="NZ_CP034438.1"/>
</dbReference>
<dbReference type="Pfam" id="PF00300">
    <property type="entry name" value="His_Phos_1"/>
    <property type="match status" value="1"/>
</dbReference>
<dbReference type="CDD" id="cd07067">
    <property type="entry name" value="HP_PGM_like"/>
    <property type="match status" value="1"/>
</dbReference>
<dbReference type="EMBL" id="CP034438">
    <property type="protein sequence ID" value="AZN29117.1"/>
    <property type="molecule type" value="Genomic_DNA"/>
</dbReference>
<evidence type="ECO:0000313" key="2">
    <source>
        <dbReference type="Proteomes" id="UP000270021"/>
    </source>
</evidence>
<dbReference type="InterPro" id="IPR013078">
    <property type="entry name" value="His_Pase_superF_clade-1"/>
</dbReference>
<dbReference type="Proteomes" id="UP000270021">
    <property type="component" value="Chromosome"/>
</dbReference>
<dbReference type="AlphaFoldDB" id="A0A3Q8WSC6"/>
<name>A0A3Q8WSC6_9ACTO</name>
<dbReference type="KEGG" id="fsl:EJO69_01490"/>
<protein>
    <submittedName>
        <fullName evidence="1">Histidine phosphatase</fullName>
    </submittedName>
</protein>
<reference evidence="1 2" key="1">
    <citation type="submission" date="2018-12" db="EMBL/GenBank/DDBJ databases">
        <title>Complete genome sequence of Flaviflexus salsibiostraticola KCTC 33148.</title>
        <authorList>
            <person name="Bae J.-W."/>
        </authorList>
    </citation>
    <scope>NUCLEOTIDE SEQUENCE [LARGE SCALE GENOMIC DNA]</scope>
    <source>
        <strain evidence="1 2">KCTC 33148</strain>
    </source>
</reference>
<keyword evidence="2" id="KW-1185">Reference proteome</keyword>
<sequence length="149" mass="16379">MRLVLMRHAEAAEGSADFTRPLTDAGRRQAKERGSQLADHRLELALVSDASRARETFEHLGLAIPVVSYDREIYFGSHETIIDMVRALPESAERVLIVGHEPTISQAATILGQTSPRVHEVRVGVPTATAIIVDFDEWSGPGDIVDVLR</sequence>
<gene>
    <name evidence="1" type="ORF">EJO69_01490</name>
</gene>
<dbReference type="InterPro" id="IPR029033">
    <property type="entry name" value="His_PPase_superfam"/>
</dbReference>
<dbReference type="SMART" id="SM00855">
    <property type="entry name" value="PGAM"/>
    <property type="match status" value="1"/>
</dbReference>
<evidence type="ECO:0000313" key="1">
    <source>
        <dbReference type="EMBL" id="AZN29117.1"/>
    </source>
</evidence>
<dbReference type="OrthoDB" id="9810154at2"/>
<organism evidence="1 2">
    <name type="scientific">Flaviflexus salsibiostraticola</name>
    <dbReference type="NCBI Taxonomy" id="1282737"/>
    <lineage>
        <taxon>Bacteria</taxon>
        <taxon>Bacillati</taxon>
        <taxon>Actinomycetota</taxon>
        <taxon>Actinomycetes</taxon>
        <taxon>Actinomycetales</taxon>
        <taxon>Actinomycetaceae</taxon>
        <taxon>Flaviflexus</taxon>
    </lineage>
</organism>